<feature type="chain" id="PRO_5014390475" description="EGF-like domain-containing protein" evidence="1">
    <location>
        <begin position="23"/>
        <end position="458"/>
    </location>
</feature>
<name>A0A2J8A484_9CHLO</name>
<dbReference type="PROSITE" id="PS01186">
    <property type="entry name" value="EGF_2"/>
    <property type="match status" value="1"/>
</dbReference>
<accession>A0A2J8A484</accession>
<dbReference type="PROSITE" id="PS00022">
    <property type="entry name" value="EGF_1"/>
    <property type="match status" value="1"/>
</dbReference>
<evidence type="ECO:0000313" key="4">
    <source>
        <dbReference type="EMBL" id="PNH07315.1"/>
    </source>
</evidence>
<dbReference type="Gene3D" id="2.60.120.260">
    <property type="entry name" value="Galactose-binding domain-like"/>
    <property type="match status" value="1"/>
</dbReference>
<evidence type="ECO:0000256" key="1">
    <source>
        <dbReference type="SAM" id="SignalP"/>
    </source>
</evidence>
<protein>
    <recommendedName>
        <fullName evidence="2 3">EGF-like domain-containing protein</fullName>
    </recommendedName>
</protein>
<keyword evidence="1" id="KW-0732">Signal</keyword>
<feature type="domain" description="EGF-like" evidence="2 3">
    <location>
        <begin position="342"/>
        <end position="353"/>
    </location>
</feature>
<dbReference type="AlphaFoldDB" id="A0A2J8A484"/>
<evidence type="ECO:0000259" key="2">
    <source>
        <dbReference type="PROSITE" id="PS00022"/>
    </source>
</evidence>
<evidence type="ECO:0000313" key="5">
    <source>
        <dbReference type="Proteomes" id="UP000236333"/>
    </source>
</evidence>
<proteinExistence type="predicted"/>
<evidence type="ECO:0000259" key="3">
    <source>
        <dbReference type="PROSITE" id="PS01186"/>
    </source>
</evidence>
<comment type="caution">
    <text evidence="4">The sequence shown here is derived from an EMBL/GenBank/DDBJ whole genome shotgun (WGS) entry which is preliminary data.</text>
</comment>
<dbReference type="EMBL" id="PGGS01000186">
    <property type="protein sequence ID" value="PNH07315.1"/>
    <property type="molecule type" value="Genomic_DNA"/>
</dbReference>
<sequence length="458" mass="47732">MLAKHRRLLFVAAAVALVTLNALHVWRSATCGAPNTYRSSGRTLVTFAYEEANQIQLENFEFFLRAGVSRHARLDTVSLIYVIAPGPCSPCALWGGSEPVGQELLDAGIIQIGHAEHKATALYRSEGAAADLTAYNVSIEYVRRTSKLSSAYPLNRCHNSSTARAFATSTATSLPPDCSVSLYPLTLGQPLTAAPRAFTYDTLVLRDARQQLPSAATSRLTLTASFTTSDPADPPGLPAWVAARPVVLVAPSAEAAANASGGGGVLWPDGAAARMALTARGAQYTMDVGPWMIAADNALHVLFFNPLSAPRAVGYTLTLAVAGTCLADCSGHGACDAATGLCKCQAPFAGGDCSVDLSAFNGTACAAGSLRPVHLPDRRGTCWAGCKPDGSGFDDSGACAEFTCDGPGEGHGQLRRKGAEDECVEDACTCQWKSLRTAAQSAGSAGEAEAELRAEDWG</sequence>
<dbReference type="OrthoDB" id="527990at2759"/>
<gene>
    <name evidence="4" type="ORF">TSOC_006219</name>
</gene>
<keyword evidence="5" id="KW-1185">Reference proteome</keyword>
<organism evidence="4 5">
    <name type="scientific">Tetrabaena socialis</name>
    <dbReference type="NCBI Taxonomy" id="47790"/>
    <lineage>
        <taxon>Eukaryota</taxon>
        <taxon>Viridiplantae</taxon>
        <taxon>Chlorophyta</taxon>
        <taxon>core chlorophytes</taxon>
        <taxon>Chlorophyceae</taxon>
        <taxon>CS clade</taxon>
        <taxon>Chlamydomonadales</taxon>
        <taxon>Tetrabaenaceae</taxon>
        <taxon>Tetrabaena</taxon>
    </lineage>
</organism>
<feature type="signal peptide" evidence="1">
    <location>
        <begin position="1"/>
        <end position="22"/>
    </location>
</feature>
<dbReference type="InterPro" id="IPR000742">
    <property type="entry name" value="EGF"/>
</dbReference>
<dbReference type="Proteomes" id="UP000236333">
    <property type="component" value="Unassembled WGS sequence"/>
</dbReference>
<reference evidence="4 5" key="1">
    <citation type="journal article" date="2017" name="Mol. Biol. Evol.">
        <title>The 4-celled Tetrabaena socialis nuclear genome reveals the essential components for genetic control of cell number at the origin of multicellularity in the volvocine lineage.</title>
        <authorList>
            <person name="Featherston J."/>
            <person name="Arakaki Y."/>
            <person name="Hanschen E.R."/>
            <person name="Ferris P.J."/>
            <person name="Michod R.E."/>
            <person name="Olson B.J.S.C."/>
            <person name="Nozaki H."/>
            <person name="Durand P.M."/>
        </authorList>
    </citation>
    <scope>NUCLEOTIDE SEQUENCE [LARGE SCALE GENOMIC DNA]</scope>
    <source>
        <strain evidence="4 5">NIES-571</strain>
    </source>
</reference>